<evidence type="ECO:0000313" key="1">
    <source>
        <dbReference type="EMBL" id="BES90396.1"/>
    </source>
</evidence>
<accession>A0ABN7ADM9</accession>
<protein>
    <submittedName>
        <fullName evidence="1">Uncharacterized protein</fullName>
    </submittedName>
</protein>
<proteinExistence type="predicted"/>
<reference evidence="1 2" key="1">
    <citation type="submission" date="2023-09" db="EMBL/GenBank/DDBJ databases">
        <title>Nesidiocoris tenuis whole genome shotgun sequence.</title>
        <authorList>
            <person name="Shibata T."/>
            <person name="Shimoda M."/>
            <person name="Kobayashi T."/>
            <person name="Uehara T."/>
        </authorList>
    </citation>
    <scope>NUCLEOTIDE SEQUENCE [LARGE SCALE GENOMIC DNA]</scope>
    <source>
        <strain evidence="1 2">Japan</strain>
    </source>
</reference>
<gene>
    <name evidence="1" type="ORF">NTJ_03203</name>
</gene>
<dbReference type="Proteomes" id="UP001307889">
    <property type="component" value="Chromosome 2"/>
</dbReference>
<keyword evidence="2" id="KW-1185">Reference proteome</keyword>
<organism evidence="1 2">
    <name type="scientific">Nesidiocoris tenuis</name>
    <dbReference type="NCBI Taxonomy" id="355587"/>
    <lineage>
        <taxon>Eukaryota</taxon>
        <taxon>Metazoa</taxon>
        <taxon>Ecdysozoa</taxon>
        <taxon>Arthropoda</taxon>
        <taxon>Hexapoda</taxon>
        <taxon>Insecta</taxon>
        <taxon>Pterygota</taxon>
        <taxon>Neoptera</taxon>
        <taxon>Paraneoptera</taxon>
        <taxon>Hemiptera</taxon>
        <taxon>Heteroptera</taxon>
        <taxon>Panheteroptera</taxon>
        <taxon>Cimicomorpha</taxon>
        <taxon>Miridae</taxon>
        <taxon>Dicyphina</taxon>
        <taxon>Nesidiocoris</taxon>
    </lineage>
</organism>
<sequence>MNLIYCRQQTSNSNRESPILIPFSTFMKFSYVSPPPPLMYTIARGRIVVPKQNTFQVNSWVANASALVKPALSGTTGDRGVC</sequence>
<evidence type="ECO:0000313" key="2">
    <source>
        <dbReference type="Proteomes" id="UP001307889"/>
    </source>
</evidence>
<name>A0ABN7ADM9_9HEMI</name>
<dbReference type="EMBL" id="AP028910">
    <property type="protein sequence ID" value="BES90396.1"/>
    <property type="molecule type" value="Genomic_DNA"/>
</dbReference>